<dbReference type="Proteomes" id="UP000092462">
    <property type="component" value="Unassembled WGS sequence"/>
</dbReference>
<keyword evidence="7" id="KW-0539">Nucleus</keyword>
<dbReference type="EMBL" id="AJVK01023199">
    <property type="status" value="NOT_ANNOTATED_CDS"/>
    <property type="molecule type" value="Genomic_DNA"/>
</dbReference>
<evidence type="ECO:0000256" key="1">
    <source>
        <dbReference type="ARBA" id="ARBA00004123"/>
    </source>
</evidence>
<evidence type="ECO:0000256" key="4">
    <source>
        <dbReference type="ARBA" id="ARBA00022771"/>
    </source>
</evidence>
<dbReference type="Pfam" id="PF00096">
    <property type="entry name" value="zf-C2H2"/>
    <property type="match status" value="2"/>
</dbReference>
<dbReference type="InterPro" id="IPR036236">
    <property type="entry name" value="Znf_C2H2_sf"/>
</dbReference>
<dbReference type="GO" id="GO:0003700">
    <property type="term" value="F:DNA-binding transcription factor activity"/>
    <property type="evidence" value="ECO:0007669"/>
    <property type="project" value="TreeGrafter"/>
</dbReference>
<dbReference type="GO" id="GO:0008270">
    <property type="term" value="F:zinc ion binding"/>
    <property type="evidence" value="ECO:0007669"/>
    <property type="project" value="UniProtKB-KW"/>
</dbReference>
<sequence length="199" mass="23052">MRTPNNPDGDLKLFLSRIDGMQFKINKPQEGIPSPKNDKTPPYTVDGEEEFDLPEVKLEFVDGGYKCSECDKIFPTKGGYVYHSYTHSGARPYKCRRCSAEYRSSGNLKYHEKTVHKIVNCGGRRYHERDGHLDRQTYMAAKGLLKTENEDGQTVEGEENSDTVQLDTIPECTICKKTFRTVGYMRQHQRRAHRMRFQF</sequence>
<name>A0A1B0D322_PHLPP</name>
<dbReference type="AlphaFoldDB" id="A0A1B0D322"/>
<dbReference type="GO" id="GO:0005634">
    <property type="term" value="C:nucleus"/>
    <property type="evidence" value="ECO:0007669"/>
    <property type="project" value="UniProtKB-SubCell"/>
</dbReference>
<keyword evidence="2" id="KW-0479">Metal-binding</keyword>
<dbReference type="VEuPathDB" id="VectorBase:PPAI001745"/>
<evidence type="ECO:0000256" key="2">
    <source>
        <dbReference type="ARBA" id="ARBA00022723"/>
    </source>
</evidence>
<keyword evidence="5" id="KW-0862">Zinc</keyword>
<keyword evidence="3" id="KW-0677">Repeat</keyword>
<dbReference type="EnsemblMetazoa" id="PPAI001745-RA">
    <property type="protein sequence ID" value="PPAI001745-PA"/>
    <property type="gene ID" value="PPAI001745"/>
</dbReference>
<evidence type="ECO:0000256" key="3">
    <source>
        <dbReference type="ARBA" id="ARBA00022737"/>
    </source>
</evidence>
<dbReference type="InterPro" id="IPR013087">
    <property type="entry name" value="Znf_C2H2_type"/>
</dbReference>
<dbReference type="VEuPathDB" id="VectorBase:PPAPM1_007881"/>
<dbReference type="SUPFAM" id="SSF57667">
    <property type="entry name" value="beta-beta-alpha zinc fingers"/>
    <property type="match status" value="1"/>
</dbReference>
<dbReference type="GO" id="GO:0000978">
    <property type="term" value="F:RNA polymerase II cis-regulatory region sequence-specific DNA binding"/>
    <property type="evidence" value="ECO:0007669"/>
    <property type="project" value="TreeGrafter"/>
</dbReference>
<dbReference type="SMART" id="SM00355">
    <property type="entry name" value="ZnF_C2H2"/>
    <property type="match status" value="3"/>
</dbReference>
<evidence type="ECO:0000256" key="6">
    <source>
        <dbReference type="ARBA" id="ARBA00023125"/>
    </source>
</evidence>
<evidence type="ECO:0000259" key="8">
    <source>
        <dbReference type="PROSITE" id="PS50157"/>
    </source>
</evidence>
<accession>A0A1B0D322</accession>
<organism evidence="9 10">
    <name type="scientific">Phlebotomus papatasi</name>
    <name type="common">Sandfly</name>
    <dbReference type="NCBI Taxonomy" id="29031"/>
    <lineage>
        <taxon>Eukaryota</taxon>
        <taxon>Metazoa</taxon>
        <taxon>Ecdysozoa</taxon>
        <taxon>Arthropoda</taxon>
        <taxon>Hexapoda</taxon>
        <taxon>Insecta</taxon>
        <taxon>Pterygota</taxon>
        <taxon>Neoptera</taxon>
        <taxon>Endopterygota</taxon>
        <taxon>Diptera</taxon>
        <taxon>Nematocera</taxon>
        <taxon>Psychodoidea</taxon>
        <taxon>Psychodidae</taxon>
        <taxon>Phlebotomus</taxon>
        <taxon>Phlebotomus</taxon>
    </lineage>
</organism>
<keyword evidence="4" id="KW-0863">Zinc-finger</keyword>
<feature type="domain" description="C2H2-type" evidence="8">
    <location>
        <begin position="170"/>
        <end position="193"/>
    </location>
</feature>
<dbReference type="Gene3D" id="3.30.160.60">
    <property type="entry name" value="Classic Zinc Finger"/>
    <property type="match status" value="2"/>
</dbReference>
<evidence type="ECO:0000313" key="9">
    <source>
        <dbReference type="EnsemblMetazoa" id="PPAI001745-PA"/>
    </source>
</evidence>
<dbReference type="GO" id="GO:0006357">
    <property type="term" value="P:regulation of transcription by RNA polymerase II"/>
    <property type="evidence" value="ECO:0007669"/>
    <property type="project" value="TreeGrafter"/>
</dbReference>
<protein>
    <recommendedName>
        <fullName evidence="8">C2H2-type domain-containing protein</fullName>
    </recommendedName>
</protein>
<keyword evidence="10" id="KW-1185">Reference proteome</keyword>
<keyword evidence="6" id="KW-0238">DNA-binding</keyword>
<evidence type="ECO:0000256" key="7">
    <source>
        <dbReference type="ARBA" id="ARBA00023242"/>
    </source>
</evidence>
<evidence type="ECO:0000256" key="5">
    <source>
        <dbReference type="ARBA" id="ARBA00022833"/>
    </source>
</evidence>
<comment type="subcellular location">
    <subcellularLocation>
        <location evidence="1">Nucleus</location>
    </subcellularLocation>
</comment>
<evidence type="ECO:0000313" key="10">
    <source>
        <dbReference type="Proteomes" id="UP000092462"/>
    </source>
</evidence>
<dbReference type="PANTHER" id="PTHR24390:SF159">
    <property type="entry name" value="GROWTH FACTOR INDEPENDENT 1 TRANSCRIPTIONAL REPRESSOR"/>
    <property type="match status" value="1"/>
</dbReference>
<proteinExistence type="predicted"/>
<feature type="domain" description="C2H2-type" evidence="8">
    <location>
        <begin position="93"/>
        <end position="116"/>
    </location>
</feature>
<feature type="domain" description="C2H2-type" evidence="8">
    <location>
        <begin position="65"/>
        <end position="92"/>
    </location>
</feature>
<dbReference type="PROSITE" id="PS50157">
    <property type="entry name" value="ZINC_FINGER_C2H2_2"/>
    <property type="match status" value="3"/>
</dbReference>
<dbReference type="PANTHER" id="PTHR24390">
    <property type="entry name" value="ZINC FINGER PROTEIN"/>
    <property type="match status" value="1"/>
</dbReference>
<dbReference type="PROSITE" id="PS00028">
    <property type="entry name" value="ZINC_FINGER_C2H2_1"/>
    <property type="match status" value="3"/>
</dbReference>
<reference evidence="9" key="1">
    <citation type="submission" date="2022-08" db="UniProtKB">
        <authorList>
            <consortium name="EnsemblMetazoa"/>
        </authorList>
    </citation>
    <scope>IDENTIFICATION</scope>
    <source>
        <strain evidence="9">Israel</strain>
    </source>
</reference>